<dbReference type="GO" id="GO:0003824">
    <property type="term" value="F:catalytic activity"/>
    <property type="evidence" value="ECO:0007669"/>
    <property type="project" value="InterPro"/>
</dbReference>
<dbReference type="VEuPathDB" id="VectorBase:PPAPM1_006892"/>
<dbReference type="PANTHER" id="PTHR14237:SF19">
    <property type="entry name" value="MITOCHONDRIAL AMIDOXIME REDUCING COMPONENT 1"/>
    <property type="match status" value="1"/>
</dbReference>
<dbReference type="PROSITE" id="PS51340">
    <property type="entry name" value="MOSC"/>
    <property type="match status" value="1"/>
</dbReference>
<evidence type="ECO:0000313" key="1">
    <source>
        <dbReference type="EnsemblMetazoa" id="PPAI009602-PA"/>
    </source>
</evidence>
<dbReference type="GO" id="GO:0030151">
    <property type="term" value="F:molybdenum ion binding"/>
    <property type="evidence" value="ECO:0007669"/>
    <property type="project" value="InterPro"/>
</dbReference>
<dbReference type="Pfam" id="PF03476">
    <property type="entry name" value="MOSC_N"/>
    <property type="match status" value="1"/>
</dbReference>
<name>A0A1B0DML0_PHLPP</name>
<dbReference type="EnsemblMetazoa" id="PPAI009602-RA">
    <property type="protein sequence ID" value="PPAI009602-PA"/>
    <property type="gene ID" value="PPAI009602"/>
</dbReference>
<dbReference type="AlphaFoldDB" id="A0A1B0DML0"/>
<dbReference type="Pfam" id="PF03473">
    <property type="entry name" value="MOSC"/>
    <property type="match status" value="1"/>
</dbReference>
<dbReference type="VEuPathDB" id="VectorBase:PPAI009602"/>
<organism evidence="1 2">
    <name type="scientific">Phlebotomus papatasi</name>
    <name type="common">Sandfly</name>
    <dbReference type="NCBI Taxonomy" id="29031"/>
    <lineage>
        <taxon>Eukaryota</taxon>
        <taxon>Metazoa</taxon>
        <taxon>Ecdysozoa</taxon>
        <taxon>Arthropoda</taxon>
        <taxon>Hexapoda</taxon>
        <taxon>Insecta</taxon>
        <taxon>Pterygota</taxon>
        <taxon>Neoptera</taxon>
        <taxon>Endopterygota</taxon>
        <taxon>Diptera</taxon>
        <taxon>Nematocera</taxon>
        <taxon>Psychodoidea</taxon>
        <taxon>Psychodidae</taxon>
        <taxon>Phlebotomus</taxon>
        <taxon>Phlebotomus</taxon>
    </lineage>
</organism>
<keyword evidence="2" id="KW-1185">Reference proteome</keyword>
<dbReference type="GO" id="GO:0030170">
    <property type="term" value="F:pyridoxal phosphate binding"/>
    <property type="evidence" value="ECO:0007669"/>
    <property type="project" value="InterPro"/>
</dbReference>
<dbReference type="PANTHER" id="PTHR14237">
    <property type="entry name" value="MOLYBDOPTERIN COFACTOR SULFURASE MOSC"/>
    <property type="match status" value="1"/>
</dbReference>
<dbReference type="SUPFAM" id="SSF141673">
    <property type="entry name" value="MOSC N-terminal domain-like"/>
    <property type="match status" value="1"/>
</dbReference>
<protein>
    <submittedName>
        <fullName evidence="1">Uncharacterized protein</fullName>
    </submittedName>
</protein>
<dbReference type="EMBL" id="AJVK01076300">
    <property type="status" value="NOT_ANNOTATED_CDS"/>
    <property type="molecule type" value="Genomic_DNA"/>
</dbReference>
<proteinExistence type="predicted"/>
<dbReference type="Proteomes" id="UP000092462">
    <property type="component" value="Unassembled WGS sequence"/>
</dbReference>
<evidence type="ECO:0000313" key="2">
    <source>
        <dbReference type="Proteomes" id="UP000092462"/>
    </source>
</evidence>
<accession>A0A1B0DML0</accession>
<dbReference type="InterPro" id="IPR005302">
    <property type="entry name" value="MoCF_Sase_C"/>
</dbReference>
<sequence>MIYPIKSCGGIEAKELTCNILGPENGHVRDRVFMIITIEGQGITARSHPKIVLIQPRFEGDMMILSAPEQPEISIDVKKLHQQARGKSVVWGEQVSTVDCGDEVAAWVSRYLINDNVGFRLVFYPDSFSTRDAWGKKKNSKDLETHAGALHDVTSYMLMNEASIEDLNKRLKDPVTSRHFRPNFLVNGRKEYAEDEWEWVRIGNVIFKNIFLCGR</sequence>
<reference evidence="1" key="1">
    <citation type="submission" date="2022-08" db="UniProtKB">
        <authorList>
            <consortium name="EnsemblMetazoa"/>
        </authorList>
    </citation>
    <scope>IDENTIFICATION</scope>
    <source>
        <strain evidence="1">Israel</strain>
    </source>
</reference>
<dbReference type="InterPro" id="IPR005303">
    <property type="entry name" value="MOCOS_middle"/>
</dbReference>